<feature type="compositionally biased region" description="Low complexity" evidence="1">
    <location>
        <begin position="138"/>
        <end position="159"/>
    </location>
</feature>
<evidence type="ECO:0000313" key="3">
    <source>
        <dbReference type="Proteomes" id="UP001156389"/>
    </source>
</evidence>
<organism evidence="2 3">
    <name type="scientific">Streptomyces gossypii</name>
    <dbReference type="NCBI Taxonomy" id="2883101"/>
    <lineage>
        <taxon>Bacteria</taxon>
        <taxon>Bacillati</taxon>
        <taxon>Actinomycetota</taxon>
        <taxon>Actinomycetes</taxon>
        <taxon>Kitasatosporales</taxon>
        <taxon>Streptomycetaceae</taxon>
        <taxon>Streptomyces</taxon>
    </lineage>
</organism>
<name>A0ABT2JWK4_9ACTN</name>
<proteinExistence type="predicted"/>
<dbReference type="EMBL" id="JAJAGO010000009">
    <property type="protein sequence ID" value="MCT2592277.1"/>
    <property type="molecule type" value="Genomic_DNA"/>
</dbReference>
<dbReference type="Proteomes" id="UP001156389">
    <property type="component" value="Unassembled WGS sequence"/>
</dbReference>
<keyword evidence="3" id="KW-1185">Reference proteome</keyword>
<dbReference type="Pfam" id="PF13374">
    <property type="entry name" value="TPR_10"/>
    <property type="match status" value="2"/>
</dbReference>
<protein>
    <submittedName>
        <fullName evidence="2">Tetratricopeptide repeat protein</fullName>
    </submittedName>
</protein>
<dbReference type="RefSeq" id="WP_260219589.1">
    <property type="nucleotide sequence ID" value="NZ_JAJAGO010000009.1"/>
</dbReference>
<evidence type="ECO:0000256" key="1">
    <source>
        <dbReference type="SAM" id="MobiDB-lite"/>
    </source>
</evidence>
<comment type="caution">
    <text evidence="2">The sequence shown here is derived from an EMBL/GenBank/DDBJ whole genome shotgun (WGS) entry which is preliminary data.</text>
</comment>
<reference evidence="2 3" key="1">
    <citation type="submission" date="2021-10" db="EMBL/GenBank/DDBJ databases">
        <title>Streptomyces gossypii sp. nov., isolated from soil collected from cotton field.</title>
        <authorList>
            <person name="Ge X."/>
            <person name="Chen X."/>
            <person name="Liu W."/>
        </authorList>
    </citation>
    <scope>NUCLEOTIDE SEQUENCE [LARGE SCALE GENOMIC DNA]</scope>
    <source>
        <strain evidence="2 3">N2-109</strain>
    </source>
</reference>
<dbReference type="Gene3D" id="3.40.50.300">
    <property type="entry name" value="P-loop containing nucleotide triphosphate hydrolases"/>
    <property type="match status" value="1"/>
</dbReference>
<dbReference type="SUPFAM" id="SSF48452">
    <property type="entry name" value="TPR-like"/>
    <property type="match status" value="1"/>
</dbReference>
<dbReference type="InterPro" id="IPR027417">
    <property type="entry name" value="P-loop_NTPase"/>
</dbReference>
<sequence length="1023" mass="109213">MSRTRGPWVANSVVHDSVVIVDGARGDVNISTGGRSLYRVDDFPRAPSPLTVEQARAQPAGLLQAGHQLVPFTGRAAELEQLAQWRDGPERQSVLLVHGVGGQGKTRLAARFAAASRREGWRVLQARYIGDPAPVPTEAAAGTAAAPAAGTAPDTAADGSQGRAAGVLMVVDYAERWPHNHLTEMLTDACKQGSRTRVLLIARPSGAWWHVRAHGLERLGLTASALPLPPLTRDPDTTVEQLFTAARDRFARALDAPGSGGVAVPPAVLAGEGGFRQVLAVHMAALAAVDQHRRSAGQSAAPARLDTPADISAYLLNREWGYWHLLHENERIPTSKDFMARAVYTAALCGALPYQEGRAALAAIDPDSPQGTDQLLIDHAVLYPSADAHAGTVLEPLYPDLLAEDFLALTAPGHALDHPVDPWAVEAPRRLLDPSATAAAQEGPVPVWTRPALTTLIAAATRWPHLARGQLASLLTRHPALMRHAGGAALTALAEVPELPVSVLDAVESCLPEGRHTELDSGVAAVTARLTEHHLATTTDPAERATRLHTCAVRHWYAGMYEQGLKTVQQLVEQCHRVVEEHLDARGHRASSASDLGFHVVAVGPDDSVVNVGRPVPAVHQGNLASALSLLSTYLTEAGSADEALDAAEHAWVIYRWMVDAGRSAYEPDLARTLMVLGALEGTAERRSAVADANEQAVAIYRQLAAREPAVYEPELAVALSNLGAREAEKGRYEEALAADFAAVKIQRGWVETAPEVYEPDFAVSLSHLAAGLSRIEQWGEALATLEQAVQIYRRLAERNLLVFGPDLAASLSRVSIHLLRAGRRQESLAAGREEVDVLRRLAEREPAAREPAFADALSALTARLWDQGGAPEAVAVAREAVRVWQGLTAGDRAAHEPRLAGALSDLGICLSRTQRTEALAVTEQAAGIFRKLAKEDPGIHESGLAQCLLNLSERLWARGRTQEAVTAAEAAVDIYRRLEQYDPAAFGAELAEAVELCAGMLTGLGRAEEAAAVRRQGGDAGQ</sequence>
<accession>A0ABT2JWK4</accession>
<dbReference type="PANTHER" id="PTHR19959">
    <property type="entry name" value="KINESIN LIGHT CHAIN"/>
    <property type="match status" value="1"/>
</dbReference>
<feature type="region of interest" description="Disordered" evidence="1">
    <location>
        <begin position="138"/>
        <end position="160"/>
    </location>
</feature>
<dbReference type="Gene3D" id="1.25.40.10">
    <property type="entry name" value="Tetratricopeptide repeat domain"/>
    <property type="match status" value="3"/>
</dbReference>
<dbReference type="PANTHER" id="PTHR19959:SF119">
    <property type="entry name" value="FUNGAL LIPASE-LIKE DOMAIN-CONTAINING PROTEIN"/>
    <property type="match status" value="1"/>
</dbReference>
<dbReference type="SUPFAM" id="SSF52540">
    <property type="entry name" value="P-loop containing nucleoside triphosphate hydrolases"/>
    <property type="match status" value="1"/>
</dbReference>
<gene>
    <name evidence="2" type="ORF">LHJ74_20620</name>
</gene>
<dbReference type="InterPro" id="IPR011990">
    <property type="entry name" value="TPR-like_helical_dom_sf"/>
</dbReference>
<evidence type="ECO:0000313" key="2">
    <source>
        <dbReference type="EMBL" id="MCT2592277.1"/>
    </source>
</evidence>